<dbReference type="Proteomes" id="UP000287239">
    <property type="component" value="Unassembled WGS sequence"/>
</dbReference>
<dbReference type="PRINTS" id="PR00131">
    <property type="entry name" value="GLHYDRLASE1"/>
</dbReference>
<organism evidence="7 8">
    <name type="scientific">Vagococcus salmoninarum</name>
    <dbReference type="NCBI Taxonomy" id="2739"/>
    <lineage>
        <taxon>Bacteria</taxon>
        <taxon>Bacillati</taxon>
        <taxon>Bacillota</taxon>
        <taxon>Bacilli</taxon>
        <taxon>Lactobacillales</taxon>
        <taxon>Enterococcaceae</taxon>
        <taxon>Vagococcus</taxon>
    </lineage>
</organism>
<dbReference type="InterPro" id="IPR001360">
    <property type="entry name" value="Glyco_hydro_1"/>
</dbReference>
<dbReference type="OrthoDB" id="1637462at2"/>
<keyword evidence="8" id="KW-1185">Reference proteome</keyword>
<keyword evidence="3 6" id="KW-0326">Glycosidase</keyword>
<dbReference type="FunFam" id="3.20.20.80:FF:000004">
    <property type="entry name" value="Beta-glucosidase 6-phospho-beta-glucosidase"/>
    <property type="match status" value="1"/>
</dbReference>
<feature type="active site" description="Nucleophile" evidence="4">
    <location>
        <position position="375"/>
    </location>
</feature>
<dbReference type="GO" id="GO:0005829">
    <property type="term" value="C:cytosol"/>
    <property type="evidence" value="ECO:0007669"/>
    <property type="project" value="TreeGrafter"/>
</dbReference>
<evidence type="ECO:0000313" key="8">
    <source>
        <dbReference type="Proteomes" id="UP000287239"/>
    </source>
</evidence>
<dbReference type="GeneID" id="98567420"/>
<evidence type="ECO:0000256" key="1">
    <source>
        <dbReference type="ARBA" id="ARBA00010838"/>
    </source>
</evidence>
<comment type="caution">
    <text evidence="7">The sequence shown here is derived from an EMBL/GenBank/DDBJ whole genome shotgun (WGS) entry which is preliminary data.</text>
</comment>
<dbReference type="Pfam" id="PF00232">
    <property type="entry name" value="Glyco_hydro_1"/>
    <property type="match status" value="1"/>
</dbReference>
<keyword evidence="2 6" id="KW-0378">Hydrolase</keyword>
<evidence type="ECO:0000256" key="6">
    <source>
        <dbReference type="RuleBase" id="RU004468"/>
    </source>
</evidence>
<dbReference type="EMBL" id="NGJU01000004">
    <property type="protein sequence ID" value="RST97001.1"/>
    <property type="molecule type" value="Genomic_DNA"/>
</dbReference>
<dbReference type="PANTHER" id="PTHR10353">
    <property type="entry name" value="GLYCOSYL HYDROLASE"/>
    <property type="match status" value="1"/>
</dbReference>
<dbReference type="AlphaFoldDB" id="A0A429ZTD9"/>
<dbReference type="Gene3D" id="3.20.20.80">
    <property type="entry name" value="Glycosidases"/>
    <property type="match status" value="1"/>
</dbReference>
<name>A0A429ZTD9_9ENTE</name>
<protein>
    <submittedName>
        <fullName evidence="7">6-phospho-beta-glucosidase</fullName>
    </submittedName>
</protein>
<dbReference type="RefSeq" id="WP_126778601.1">
    <property type="nucleotide sequence ID" value="NZ_NGJU01000004.1"/>
</dbReference>
<accession>A0A429ZTD9</accession>
<dbReference type="SUPFAM" id="SSF51445">
    <property type="entry name" value="(Trans)glycosidases"/>
    <property type="match status" value="1"/>
</dbReference>
<dbReference type="NCBIfam" id="NF007158">
    <property type="entry name" value="PRK09593.1"/>
    <property type="match status" value="1"/>
</dbReference>
<proteinExistence type="inferred from homology"/>
<dbReference type="PROSITE" id="PS00572">
    <property type="entry name" value="GLYCOSYL_HYDROL_F1_1"/>
    <property type="match status" value="1"/>
</dbReference>
<evidence type="ECO:0000256" key="3">
    <source>
        <dbReference type="ARBA" id="ARBA00023295"/>
    </source>
</evidence>
<dbReference type="PANTHER" id="PTHR10353:SF296">
    <property type="entry name" value="6-PHOSPHO-BETA-GLUCOSIDASE"/>
    <property type="match status" value="1"/>
</dbReference>
<dbReference type="InterPro" id="IPR033132">
    <property type="entry name" value="GH_1_N_CS"/>
</dbReference>
<dbReference type="NCBIfam" id="NF007356">
    <property type="entry name" value="PRK09852.1"/>
    <property type="match status" value="1"/>
</dbReference>
<evidence type="ECO:0000256" key="2">
    <source>
        <dbReference type="ARBA" id="ARBA00022801"/>
    </source>
</evidence>
<gene>
    <name evidence="7" type="ORF">CBF35_03490</name>
</gene>
<sequence>MTEEKFPKGFLWGGAMAANQSEGAYDVGGKGLSPVDILPESTHGRKLALAQPLKALEEKYAYYPSHQGIDFYYRYKEDIALMAELGFKTFRLSISWSRIFPNGDEKEPNVEGLRFYDNVFAELQKYQIEPIVTINHFDTPLGLLKEYGGWKDRRLISCYLNYCHVLFKRYQQQVKYWITFNEINMILHLPLFGGSLDVSEEVNPTQVIYQSAHHQLVASAQAIKLAREINPEFQIGCMLAGATTYPYSCDPTDIWAAIEANRGNYLLIDVQAKGKYPNYAKRFFKENQIELVVDAEDEKMLAENTVDYIAFSYYSSRLTSSELSDKEVSANNVFKSLRNPHLERSEWGWQIDPLGLRITMNDLYDRYDKPLFIVENGLGAVDRIEADGTIQDDYRIAYLKAHLQAVAEAIADGVDCLGYTAWGCIDLVSASTGEMSKRYGLIYVDRDNGGRGTFKRIKKKSFDWYQRVIATNGNNLD</sequence>
<dbReference type="InterPro" id="IPR017853">
    <property type="entry name" value="GH"/>
</dbReference>
<dbReference type="PROSITE" id="PS00653">
    <property type="entry name" value="GLYCOSYL_HYDROL_F1_2"/>
    <property type="match status" value="1"/>
</dbReference>
<reference evidence="7 8" key="1">
    <citation type="submission" date="2017-05" db="EMBL/GenBank/DDBJ databases">
        <title>Vagococcus spp. assemblies.</title>
        <authorList>
            <person name="Gulvik C.A."/>
        </authorList>
    </citation>
    <scope>NUCLEOTIDE SEQUENCE [LARGE SCALE GENOMIC DNA]</scope>
    <source>
        <strain evidence="7 8">NCFB 2777</strain>
    </source>
</reference>
<evidence type="ECO:0000256" key="4">
    <source>
        <dbReference type="PROSITE-ProRule" id="PRU10055"/>
    </source>
</evidence>
<evidence type="ECO:0000256" key="5">
    <source>
        <dbReference type="RuleBase" id="RU003690"/>
    </source>
</evidence>
<evidence type="ECO:0000313" key="7">
    <source>
        <dbReference type="EMBL" id="RST97001.1"/>
    </source>
</evidence>
<dbReference type="InterPro" id="IPR018120">
    <property type="entry name" value="Glyco_hydro_1_AS"/>
</dbReference>
<dbReference type="GO" id="GO:0008422">
    <property type="term" value="F:beta-glucosidase activity"/>
    <property type="evidence" value="ECO:0007669"/>
    <property type="project" value="TreeGrafter"/>
</dbReference>
<dbReference type="GO" id="GO:0016052">
    <property type="term" value="P:carbohydrate catabolic process"/>
    <property type="evidence" value="ECO:0007669"/>
    <property type="project" value="TreeGrafter"/>
</dbReference>
<comment type="similarity">
    <text evidence="1 5">Belongs to the glycosyl hydrolase 1 family.</text>
</comment>